<sequence length="203" mass="22414">MMNPQLLVLASGPFGKSVAARLSRLHRTALQEIDDGTHPSLWPSADLIVLATSHERPRIAEALDRASFAWRRPWFAVRTSATEVQCGPVVVPGRTACHQCFERRRNQHKRPEHATAGDDRHPSGHPEHHVGIAVGFARQAVHEVFDPRPSSGIGGTVRRFDQISGATSKASVLAVDRCPRCRTRSTRDALWPEFAALGEGRTR</sequence>
<dbReference type="EMBL" id="JPRF03000065">
    <property type="protein sequence ID" value="OEV33450.1"/>
    <property type="molecule type" value="Genomic_DNA"/>
</dbReference>
<keyword evidence="4" id="KW-1185">Reference proteome</keyword>
<proteinExistence type="predicted"/>
<reference evidence="4" key="3">
    <citation type="submission" date="2016-08" db="EMBL/GenBank/DDBJ databases">
        <title>Sequencing, assembly and comparative genomics of S. aureofaciens ATCC 10762.</title>
        <authorList>
            <person name="Gradnigo J.S."/>
            <person name="Johnson N."/>
            <person name="Somerville G.A."/>
        </authorList>
    </citation>
    <scope>NUCLEOTIDE SEQUENCE [LARGE SCALE GENOMIC DNA]</scope>
    <source>
        <strain evidence="4">ATCC 10762 / DSM 40127 / CCM 3239 / JCM 4008 / LMG 5968 / NBRC 12843 / NCIMB 8234 / A-377</strain>
    </source>
</reference>
<evidence type="ECO:0000313" key="3">
    <source>
        <dbReference type="EMBL" id="OEV33450.1"/>
    </source>
</evidence>
<reference evidence="3" key="4">
    <citation type="submission" date="2016-08" db="EMBL/GenBank/DDBJ databases">
        <title>Sequencing, Assembly and Comparative Genomics of S. aureofaciens ATCC 10762.</title>
        <authorList>
            <person name="Gradnigo J.S."/>
            <person name="Johnson N."/>
            <person name="Somerville G.A."/>
        </authorList>
    </citation>
    <scope>NUCLEOTIDE SEQUENCE [LARGE SCALE GENOMIC DNA]</scope>
    <source>
        <strain evidence="3">ATCC 10762</strain>
    </source>
</reference>
<dbReference type="Proteomes" id="UP000610124">
    <property type="component" value="Unassembled WGS sequence"/>
</dbReference>
<dbReference type="GeneID" id="97483986"/>
<dbReference type="NCBIfam" id="TIGR03882">
    <property type="entry name" value="cyclo_dehyd_2"/>
    <property type="match status" value="1"/>
</dbReference>
<evidence type="ECO:0000313" key="2">
    <source>
        <dbReference type="EMBL" id="GGU60026.1"/>
    </source>
</evidence>
<accession>A0A8H9HJG9</accession>
<dbReference type="AlphaFoldDB" id="A0A1E7MYC9"/>
<gene>
    <name evidence="2" type="ORF">GCM10010502_08090</name>
    <name evidence="3" type="ORF">HS99_0012810</name>
</gene>
<dbReference type="OrthoDB" id="9204719at2"/>
<feature type="region of interest" description="Disordered" evidence="1">
    <location>
        <begin position="104"/>
        <end position="126"/>
    </location>
</feature>
<comment type="caution">
    <text evidence="3">The sequence shown here is derived from an EMBL/GenBank/DDBJ whole genome shotgun (WGS) entry which is preliminary data.</text>
</comment>
<protein>
    <recommendedName>
        <fullName evidence="5">Bacteriocin biosynthesis cyclodehydratase domain-containing protein</fullName>
    </recommendedName>
</protein>
<reference evidence="2" key="1">
    <citation type="journal article" date="2014" name="Int. J. Syst. Evol. Microbiol.">
        <title>Complete genome sequence of Corynebacterium casei LMG S-19264T (=DSM 44701T), isolated from a smear-ripened cheese.</title>
        <authorList>
            <consortium name="US DOE Joint Genome Institute (JGI-PGF)"/>
            <person name="Walter F."/>
            <person name="Albersmeier A."/>
            <person name="Kalinowski J."/>
            <person name="Ruckert C."/>
        </authorList>
    </citation>
    <scope>NUCLEOTIDE SEQUENCE</scope>
    <source>
        <strain evidence="2">JCM 4434</strain>
    </source>
</reference>
<reference evidence="3 4" key="2">
    <citation type="submission" date="2014-07" db="EMBL/GenBank/DDBJ databases">
        <authorList>
            <person name="Zhang J.E."/>
            <person name="Yang H."/>
            <person name="Guo J."/>
            <person name="Deng Z."/>
            <person name="Luo H."/>
            <person name="Luo M."/>
            <person name="Zhao B."/>
        </authorList>
    </citation>
    <scope>NUCLEOTIDE SEQUENCE [LARGE SCALE GENOMIC DNA]</scope>
    <source>
        <strain evidence="3">ATCC 10762</strain>
        <strain evidence="4">ATCC 10762 / DSM 40127 / CCM 3239 / JCM 4008 / LMG 5968 / NBRC 12843 / NCIMB 8234 / A-377</strain>
    </source>
</reference>
<organism evidence="3 4">
    <name type="scientific">Kitasatospora aureofaciens</name>
    <name type="common">Streptomyces aureofaciens</name>
    <dbReference type="NCBI Taxonomy" id="1894"/>
    <lineage>
        <taxon>Bacteria</taxon>
        <taxon>Bacillati</taxon>
        <taxon>Actinomycetota</taxon>
        <taxon>Actinomycetes</taxon>
        <taxon>Kitasatosporales</taxon>
        <taxon>Streptomycetaceae</taxon>
        <taxon>Kitasatospora</taxon>
    </lineage>
</organism>
<feature type="compositionally biased region" description="Basic and acidic residues" evidence="1">
    <location>
        <begin position="112"/>
        <end position="126"/>
    </location>
</feature>
<dbReference type="InterPro" id="IPR022291">
    <property type="entry name" value="Bacteriocin_synth_cyclodeHase"/>
</dbReference>
<accession>A0A1E7MYC9</accession>
<dbReference type="EMBL" id="BMUB01000002">
    <property type="protein sequence ID" value="GGU60026.1"/>
    <property type="molecule type" value="Genomic_DNA"/>
</dbReference>
<dbReference type="RefSeq" id="WP_050366807.1">
    <property type="nucleotide sequence ID" value="NZ_BMUB01000002.1"/>
</dbReference>
<evidence type="ECO:0000313" key="4">
    <source>
        <dbReference type="Proteomes" id="UP000037395"/>
    </source>
</evidence>
<evidence type="ECO:0008006" key="5">
    <source>
        <dbReference type="Google" id="ProtNLM"/>
    </source>
</evidence>
<name>A0A1E7MYC9_KITAU</name>
<reference evidence="2" key="5">
    <citation type="submission" date="2020-09" db="EMBL/GenBank/DDBJ databases">
        <authorList>
            <person name="Sun Q."/>
            <person name="Ohkuma M."/>
        </authorList>
    </citation>
    <scope>NUCLEOTIDE SEQUENCE</scope>
    <source>
        <strain evidence="2">JCM 4434</strain>
    </source>
</reference>
<dbReference type="Gene3D" id="3.40.50.720">
    <property type="entry name" value="NAD(P)-binding Rossmann-like Domain"/>
    <property type="match status" value="1"/>
</dbReference>
<dbReference type="Proteomes" id="UP000037395">
    <property type="component" value="Unassembled WGS sequence"/>
</dbReference>
<evidence type="ECO:0000256" key="1">
    <source>
        <dbReference type="SAM" id="MobiDB-lite"/>
    </source>
</evidence>